<keyword evidence="2" id="KW-1185">Reference proteome</keyword>
<reference evidence="1 2" key="1">
    <citation type="journal article" date="2021" name="Hortic Res">
        <title>High-quality reference genome and annotation aids understanding of berry development for evergreen blueberry (Vaccinium darrowii).</title>
        <authorList>
            <person name="Yu J."/>
            <person name="Hulse-Kemp A.M."/>
            <person name="Babiker E."/>
            <person name="Staton M."/>
        </authorList>
    </citation>
    <scope>NUCLEOTIDE SEQUENCE [LARGE SCALE GENOMIC DNA]</scope>
    <source>
        <strain evidence="2">cv. NJ 8807/NJ 8810</strain>
        <tissue evidence="1">Young leaf</tissue>
    </source>
</reference>
<name>A0ACB7X908_9ERIC</name>
<sequence>MRKMVMGSLKPEALQNYVGIIDSIAKKHLENWDSEKEVAVFHLTKEYAFAAACGAFLSITDPEHIARLFKPFHCILPAMLYPIPINIPGTPLNRGLKASKYLRKEILEIVRQRKKDLLLMEKKSTSWTKYDVLSHMLVTTDEEGKFMNEMGIAEKLVGFLVGGFDTSSIVIICMMNYLAELPHIYDKVLKEQIGFSAAKRNKGPLNWEDIQKMKYSWNVASEVLRLAPPAPGMFREAITDFTYAGFSIPKGWKNCCKRVKLSWTCGTSFRATHGRDEQNLQLTKLIELDGIVTPEGWYPLAPLSAGRIGFAGRKGPAGGDGPVGGNDPWARTRWGDDLTGGKEPAGGVEPADL</sequence>
<dbReference type="EMBL" id="CM037156">
    <property type="protein sequence ID" value="KAH7837176.1"/>
    <property type="molecule type" value="Genomic_DNA"/>
</dbReference>
<evidence type="ECO:0000313" key="1">
    <source>
        <dbReference type="EMBL" id="KAH7837176.1"/>
    </source>
</evidence>
<protein>
    <submittedName>
        <fullName evidence="1">Uncharacterized protein</fullName>
    </submittedName>
</protein>
<proteinExistence type="predicted"/>
<gene>
    <name evidence="1" type="ORF">Vadar_010613</name>
</gene>
<evidence type="ECO:0000313" key="2">
    <source>
        <dbReference type="Proteomes" id="UP000828048"/>
    </source>
</evidence>
<dbReference type="Proteomes" id="UP000828048">
    <property type="component" value="Chromosome 6"/>
</dbReference>
<organism evidence="1 2">
    <name type="scientific">Vaccinium darrowii</name>
    <dbReference type="NCBI Taxonomy" id="229202"/>
    <lineage>
        <taxon>Eukaryota</taxon>
        <taxon>Viridiplantae</taxon>
        <taxon>Streptophyta</taxon>
        <taxon>Embryophyta</taxon>
        <taxon>Tracheophyta</taxon>
        <taxon>Spermatophyta</taxon>
        <taxon>Magnoliopsida</taxon>
        <taxon>eudicotyledons</taxon>
        <taxon>Gunneridae</taxon>
        <taxon>Pentapetalae</taxon>
        <taxon>asterids</taxon>
        <taxon>Ericales</taxon>
        <taxon>Ericaceae</taxon>
        <taxon>Vaccinioideae</taxon>
        <taxon>Vaccinieae</taxon>
        <taxon>Vaccinium</taxon>
    </lineage>
</organism>
<comment type="caution">
    <text evidence="1">The sequence shown here is derived from an EMBL/GenBank/DDBJ whole genome shotgun (WGS) entry which is preliminary data.</text>
</comment>
<accession>A0ACB7X908</accession>